<comment type="caution">
    <text evidence="2">The sequence shown here is derived from an EMBL/GenBank/DDBJ whole genome shotgun (WGS) entry which is preliminary data.</text>
</comment>
<evidence type="ECO:0000313" key="3">
    <source>
        <dbReference type="Proteomes" id="UP001365542"/>
    </source>
</evidence>
<evidence type="ECO:0000313" key="2">
    <source>
        <dbReference type="EMBL" id="KAK6525428.1"/>
    </source>
</evidence>
<feature type="compositionally biased region" description="Basic and acidic residues" evidence="1">
    <location>
        <begin position="500"/>
        <end position="513"/>
    </location>
</feature>
<name>A0AAV9WZI3_9PEZI</name>
<organism evidence="2 3">
    <name type="scientific">Orbilia ellipsospora</name>
    <dbReference type="NCBI Taxonomy" id="2528407"/>
    <lineage>
        <taxon>Eukaryota</taxon>
        <taxon>Fungi</taxon>
        <taxon>Dikarya</taxon>
        <taxon>Ascomycota</taxon>
        <taxon>Pezizomycotina</taxon>
        <taxon>Orbiliomycetes</taxon>
        <taxon>Orbiliales</taxon>
        <taxon>Orbiliaceae</taxon>
        <taxon>Orbilia</taxon>
    </lineage>
</organism>
<feature type="region of interest" description="Disordered" evidence="1">
    <location>
        <begin position="473"/>
        <end position="543"/>
    </location>
</feature>
<feature type="compositionally biased region" description="Basic and acidic residues" evidence="1">
    <location>
        <begin position="524"/>
        <end position="543"/>
    </location>
</feature>
<reference evidence="2 3" key="1">
    <citation type="submission" date="2019-10" db="EMBL/GenBank/DDBJ databases">
        <authorList>
            <person name="Palmer J.M."/>
        </authorList>
    </citation>
    <scope>NUCLEOTIDE SEQUENCE [LARGE SCALE GENOMIC DNA]</scope>
    <source>
        <strain evidence="2 3">TWF694</strain>
    </source>
</reference>
<feature type="compositionally biased region" description="Basic and acidic residues" evidence="1">
    <location>
        <begin position="479"/>
        <end position="492"/>
    </location>
</feature>
<feature type="compositionally biased region" description="Basic and acidic residues" evidence="1">
    <location>
        <begin position="1113"/>
        <end position="1126"/>
    </location>
</feature>
<evidence type="ECO:0000256" key="1">
    <source>
        <dbReference type="SAM" id="MobiDB-lite"/>
    </source>
</evidence>
<feature type="region of interest" description="Disordered" evidence="1">
    <location>
        <begin position="1"/>
        <end position="49"/>
    </location>
</feature>
<feature type="compositionally biased region" description="Acidic residues" evidence="1">
    <location>
        <begin position="1128"/>
        <end position="1141"/>
    </location>
</feature>
<dbReference type="AlphaFoldDB" id="A0AAV9WZI3"/>
<proteinExistence type="predicted"/>
<dbReference type="Proteomes" id="UP001365542">
    <property type="component" value="Unassembled WGS sequence"/>
</dbReference>
<feature type="region of interest" description="Disordered" evidence="1">
    <location>
        <begin position="1036"/>
        <end position="1077"/>
    </location>
</feature>
<feature type="compositionally biased region" description="Polar residues" evidence="1">
    <location>
        <begin position="1051"/>
        <end position="1064"/>
    </location>
</feature>
<keyword evidence="3" id="KW-1185">Reference proteome</keyword>
<gene>
    <name evidence="2" type="ORF">TWF694_005566</name>
</gene>
<sequence>MEGSMYNIVKKQKKSTAKQKQGDNTVSKTTEISGTRITRSQDNSSSPTWIRFNPSKARIPWLWRRSRVEWKEKPGLVFGSGFGCFIDEVLLSLPALGYVGDLDSDNLPRSSSMDPSTKFSQMCLNVLRIFGPSPINNHYLYLSNTKSIPPAPLEIVDNYPSTSNSEKAMDIYVSVCLLHAIARGCIPHQILELAAEGLMIYLSRKGKVREEVYKQAYELRSLEPCFLGVINENDIDRGKLVQEYDNFLTVVKDLNLAMHPEAERKMNFLDCQKLRKHRLTHSFLKIPTTKTKKIWFPIRDNSGCLALLPSTKYFKGKTLEVGFQAIWDSMGVAKSAEGGHPARHVNVGFPRPVPNAPHGQINLNELPLWIRILPAAEKRFGLDTEKLFADCIHGTNTSSGKYKMKLGLYKPDGNMIWALAEKSTQNPKNIGPPLRIEVGDYVFMSENPFQLYQTWIHRACVSEYIGRGAPRPFPNFEKSFQDTPEKIEEEKPATIQRKKRVEEFEEEKHDPGPIKKTRSSKVAAQEKKNKGLPKLPHDSRDNSSLDYDNICDNLSIARQGLAAAVENAKGLIWNEAAIAFDPQEGSRDMMFKKDKEDNSCMHKLCNPLVVSISAKKIANAVGKRTGLKTQGTIMGSASQIANSRFGWTTRDTYILNTYTGNTNTEGDDDTEALDNENDRKVAFDMSRNDNKVTGEDRTDITDLAKLQVQEGFHSFYIAEWLHLSAFSWGGLLNTDDEKDDNYMTSQTYWNLIFGTSETNSVMTRFEKAWQTLFEDEAEIFFKDYGKIKEVKGWLLIEKDPPGTKVVHEKRPKVGTEDGHYTWDTIDPYESRSREDWQANFPWISFYIRYTIILDGPSRILSRNKPSFTAHFYPFTRFFFHSAENSLDTRLFEAMKKRALGSEESEFFQQNRKPANRNPTQVWRRLNPGEKYDSDDFVENISTQAVEAPRVRSTQKITGVEDDTIRLPDNDEANRERSSYPTATLETKSNLLLRNNCVVGSQPLFPPGDSHNLVINNTSSPLPSQRWYGPKMIEIGKSTENDSEDSTKARESTNPNKGTDKNSSYDFEKPMVGQSDDWPANILNDGLIYRQFFRVPGNRWNQQPVPGNNRKKIHGEQSPENKERTGDEVIQDQDSDHGEEDYDPRAVYSSSLGHAGSRLNSNLKRW</sequence>
<feature type="compositionally biased region" description="Polar residues" evidence="1">
    <location>
        <begin position="1147"/>
        <end position="1165"/>
    </location>
</feature>
<feature type="region of interest" description="Disordered" evidence="1">
    <location>
        <begin position="1097"/>
        <end position="1165"/>
    </location>
</feature>
<protein>
    <submittedName>
        <fullName evidence="2">Uncharacterized protein</fullName>
    </submittedName>
</protein>
<feature type="compositionally biased region" description="Basic and acidic residues" evidence="1">
    <location>
        <begin position="1036"/>
        <end position="1050"/>
    </location>
</feature>
<dbReference type="EMBL" id="JAVHJO010000017">
    <property type="protein sequence ID" value="KAK6525428.1"/>
    <property type="molecule type" value="Genomic_DNA"/>
</dbReference>
<feature type="compositionally biased region" description="Polar residues" evidence="1">
    <location>
        <begin position="22"/>
        <end position="48"/>
    </location>
</feature>
<accession>A0AAV9WZI3</accession>